<protein>
    <recommendedName>
        <fullName evidence="2">DUF7153 domain-containing protein</fullName>
    </recommendedName>
</protein>
<feature type="domain" description="DUF7153" evidence="2">
    <location>
        <begin position="37"/>
        <end position="83"/>
    </location>
</feature>
<accession>A0A2G9T9F4</accession>
<feature type="non-terminal residue" evidence="3">
    <location>
        <position position="83"/>
    </location>
</feature>
<dbReference type="AlphaFoldDB" id="A0A2G9T9F4"/>
<proteinExistence type="predicted"/>
<evidence type="ECO:0000313" key="3">
    <source>
        <dbReference type="EMBL" id="PIO54589.1"/>
    </source>
</evidence>
<evidence type="ECO:0000313" key="4">
    <source>
        <dbReference type="Proteomes" id="UP000230423"/>
    </source>
</evidence>
<organism evidence="3 4">
    <name type="scientific">Teladorsagia circumcincta</name>
    <name type="common">Brown stomach worm</name>
    <name type="synonym">Ostertagia circumcincta</name>
    <dbReference type="NCBI Taxonomy" id="45464"/>
    <lineage>
        <taxon>Eukaryota</taxon>
        <taxon>Metazoa</taxon>
        <taxon>Ecdysozoa</taxon>
        <taxon>Nematoda</taxon>
        <taxon>Chromadorea</taxon>
        <taxon>Rhabditida</taxon>
        <taxon>Rhabditina</taxon>
        <taxon>Rhabditomorpha</taxon>
        <taxon>Strongyloidea</taxon>
        <taxon>Trichostrongylidae</taxon>
        <taxon>Teladorsagia</taxon>
    </lineage>
</organism>
<feature type="region of interest" description="Disordered" evidence="1">
    <location>
        <begin position="1"/>
        <end position="24"/>
    </location>
</feature>
<dbReference type="Pfam" id="PF23672">
    <property type="entry name" value="DUF7153"/>
    <property type="match status" value="1"/>
</dbReference>
<feature type="compositionally biased region" description="Basic and acidic residues" evidence="1">
    <location>
        <begin position="9"/>
        <end position="24"/>
    </location>
</feature>
<dbReference type="EMBL" id="KZ394817">
    <property type="protein sequence ID" value="PIO54589.1"/>
    <property type="molecule type" value="Genomic_DNA"/>
</dbReference>
<gene>
    <name evidence="3" type="ORF">TELCIR_24044</name>
</gene>
<reference evidence="3 4" key="1">
    <citation type="submission" date="2015-09" db="EMBL/GenBank/DDBJ databases">
        <title>Draft genome of the parasitic nematode Teladorsagia circumcincta isolate WARC Sus (inbred).</title>
        <authorList>
            <person name="Mitreva M."/>
        </authorList>
    </citation>
    <scope>NUCLEOTIDE SEQUENCE [LARGE SCALE GENOMIC DNA]</scope>
    <source>
        <strain evidence="3 4">S</strain>
    </source>
</reference>
<evidence type="ECO:0000259" key="2">
    <source>
        <dbReference type="Pfam" id="PF23672"/>
    </source>
</evidence>
<sequence length="83" mass="9651">MHWRSRGYHGQERVRSTNTHREDGISGGYLFAGIRRNRSPSRPFAYILMCEYGSILHPSNTILALDMCERLRVRNCGHIALYQ</sequence>
<name>A0A2G9T9F4_TELCI</name>
<dbReference type="Proteomes" id="UP000230423">
    <property type="component" value="Unassembled WGS sequence"/>
</dbReference>
<evidence type="ECO:0000256" key="1">
    <source>
        <dbReference type="SAM" id="MobiDB-lite"/>
    </source>
</evidence>
<dbReference type="InterPro" id="IPR055577">
    <property type="entry name" value="DUF7153"/>
</dbReference>
<keyword evidence="4" id="KW-1185">Reference proteome</keyword>
<dbReference type="OrthoDB" id="6060890at2759"/>